<evidence type="ECO:0000313" key="2">
    <source>
        <dbReference type="EMBL" id="MDA0563760.1"/>
    </source>
</evidence>
<name>A0A9X3SEF8_9ACTN</name>
<evidence type="ECO:0000256" key="1">
    <source>
        <dbReference type="SAM" id="MobiDB-lite"/>
    </source>
</evidence>
<evidence type="ECO:0000313" key="3">
    <source>
        <dbReference type="Proteomes" id="UP001140076"/>
    </source>
</evidence>
<feature type="region of interest" description="Disordered" evidence="1">
    <location>
        <begin position="1"/>
        <end position="42"/>
    </location>
</feature>
<accession>A0A9X3SEF8</accession>
<dbReference type="EMBL" id="JAJAQC010000007">
    <property type="protein sequence ID" value="MDA0563760.1"/>
    <property type="molecule type" value="Genomic_DNA"/>
</dbReference>
<keyword evidence="3" id="KW-1185">Reference proteome</keyword>
<dbReference type="AlphaFoldDB" id="A0A9X3SEF8"/>
<sequence length="42" mass="4296">MSQMGVDRITGAPTLGKRSSGTKETTGEPDSSGPAPEETTDD</sequence>
<comment type="caution">
    <text evidence="2">The sequence shown here is derived from an EMBL/GenBank/DDBJ whole genome shotgun (WGS) entry which is preliminary data.</text>
</comment>
<gene>
    <name evidence="2" type="ORF">LG943_05365</name>
</gene>
<dbReference type="InterPro" id="IPR025843">
    <property type="entry name" value="Actino_peptide"/>
</dbReference>
<proteinExistence type="predicted"/>
<reference evidence="2" key="1">
    <citation type="submission" date="2021-10" db="EMBL/GenBank/DDBJ databases">
        <title>Streptomonospora sp. nov., isolated from mangrove soil.</title>
        <authorList>
            <person name="Chen X."/>
            <person name="Ge X."/>
            <person name="Liu W."/>
        </authorList>
    </citation>
    <scope>NUCLEOTIDE SEQUENCE</scope>
    <source>
        <strain evidence="2">S1-112</strain>
    </source>
</reference>
<dbReference type="Pfam" id="PF14408">
    <property type="entry name" value="Actino_peptide"/>
    <property type="match status" value="1"/>
</dbReference>
<dbReference type="Proteomes" id="UP001140076">
    <property type="component" value="Unassembled WGS sequence"/>
</dbReference>
<protein>
    <submittedName>
        <fullName evidence="2">Uncharacterized protein</fullName>
    </submittedName>
</protein>
<organism evidence="2 3">
    <name type="scientific">Streptomonospora mangrovi</name>
    <dbReference type="NCBI Taxonomy" id="2883123"/>
    <lineage>
        <taxon>Bacteria</taxon>
        <taxon>Bacillati</taxon>
        <taxon>Actinomycetota</taxon>
        <taxon>Actinomycetes</taxon>
        <taxon>Streptosporangiales</taxon>
        <taxon>Nocardiopsidaceae</taxon>
        <taxon>Streptomonospora</taxon>
    </lineage>
</organism>